<protein>
    <submittedName>
        <fullName evidence="2">Uncharacterized protein</fullName>
    </submittedName>
</protein>
<sequence>MSRFVPEHSAYARFGVDATVFSPKFIRLEDTMEQRAGRRWTVVSLAVAVGVLVAATALFVVLYVQKQNDIGQLAERIETTERSIADRTARLGTVKSTVEELDAERSRLTSTNTELRACTTATKDSIAAAQRADKTAFDAAMAKAFINCRR</sequence>
<keyword evidence="1" id="KW-0812">Transmembrane</keyword>
<evidence type="ECO:0000313" key="3">
    <source>
        <dbReference type="Proteomes" id="UP000287547"/>
    </source>
</evidence>
<dbReference type="AlphaFoldDB" id="A0A428Z2R4"/>
<reference evidence="2 3" key="1">
    <citation type="submission" date="2018-05" db="EMBL/GenBank/DDBJ databases">
        <title>Evolution of GPA BGCs.</title>
        <authorList>
            <person name="Waglechner N."/>
            <person name="Wright G.D."/>
        </authorList>
    </citation>
    <scope>NUCLEOTIDE SEQUENCE [LARGE SCALE GENOMIC DNA]</scope>
    <source>
        <strain evidence="2 3">A82846</strain>
    </source>
</reference>
<evidence type="ECO:0000313" key="2">
    <source>
        <dbReference type="EMBL" id="RSM80016.1"/>
    </source>
</evidence>
<feature type="transmembrane region" description="Helical" evidence="1">
    <location>
        <begin position="42"/>
        <end position="64"/>
    </location>
</feature>
<name>A0A428Z2R4_KIBAR</name>
<dbReference type="Proteomes" id="UP000287547">
    <property type="component" value="Unassembled WGS sequence"/>
</dbReference>
<keyword evidence="1" id="KW-0472">Membrane</keyword>
<proteinExistence type="predicted"/>
<organism evidence="2 3">
    <name type="scientific">Kibdelosporangium aridum</name>
    <dbReference type="NCBI Taxonomy" id="2030"/>
    <lineage>
        <taxon>Bacteria</taxon>
        <taxon>Bacillati</taxon>
        <taxon>Actinomycetota</taxon>
        <taxon>Actinomycetes</taxon>
        <taxon>Pseudonocardiales</taxon>
        <taxon>Pseudonocardiaceae</taxon>
        <taxon>Kibdelosporangium</taxon>
    </lineage>
</organism>
<dbReference type="EMBL" id="QHKI01000031">
    <property type="protein sequence ID" value="RSM80016.1"/>
    <property type="molecule type" value="Genomic_DNA"/>
</dbReference>
<accession>A0A428Z2R4</accession>
<dbReference type="OrthoDB" id="3695176at2"/>
<gene>
    <name evidence="2" type="ORF">DMH04_30945</name>
</gene>
<keyword evidence="1" id="KW-1133">Transmembrane helix</keyword>
<comment type="caution">
    <text evidence="2">The sequence shown here is derived from an EMBL/GenBank/DDBJ whole genome shotgun (WGS) entry which is preliminary data.</text>
</comment>
<evidence type="ECO:0000256" key="1">
    <source>
        <dbReference type="SAM" id="Phobius"/>
    </source>
</evidence>
<dbReference type="RefSeq" id="WP_037268962.1">
    <property type="nucleotide sequence ID" value="NZ_QHKI01000031.1"/>
</dbReference>